<proteinExistence type="predicted"/>
<accession>A0A9P6XGB0</accession>
<evidence type="ECO:0000313" key="2">
    <source>
        <dbReference type="EMBL" id="KAG1312788.1"/>
    </source>
</evidence>
<evidence type="ECO:0000313" key="3">
    <source>
        <dbReference type="Proteomes" id="UP000716291"/>
    </source>
</evidence>
<sequence>MDPGKQNLDRLNHQPNLVNEGPETKTPKNTGYGGVSSEDAKKRMKENLSANSSIANQDFSPIEPQKGSIEDFRATDWDSVPRKAEELRKKD</sequence>
<dbReference type="Proteomes" id="UP000716291">
    <property type="component" value="Unassembled WGS sequence"/>
</dbReference>
<evidence type="ECO:0000256" key="1">
    <source>
        <dbReference type="SAM" id="MobiDB-lite"/>
    </source>
</evidence>
<feature type="compositionally biased region" description="Polar residues" evidence="1">
    <location>
        <begin position="48"/>
        <end position="59"/>
    </location>
</feature>
<reference evidence="2" key="1">
    <citation type="journal article" date="2020" name="Microb. Genom.">
        <title>Genetic diversity of clinical and environmental Mucorales isolates obtained from an investigation of mucormycosis cases among solid organ transplant recipients.</title>
        <authorList>
            <person name="Nguyen M.H."/>
            <person name="Kaul D."/>
            <person name="Muto C."/>
            <person name="Cheng S.J."/>
            <person name="Richter R.A."/>
            <person name="Bruno V.M."/>
            <person name="Liu G."/>
            <person name="Beyhan S."/>
            <person name="Sundermann A.J."/>
            <person name="Mounaud S."/>
            <person name="Pasculle A.W."/>
            <person name="Nierman W.C."/>
            <person name="Driscoll E."/>
            <person name="Cumbie R."/>
            <person name="Clancy C.J."/>
            <person name="Dupont C.L."/>
        </authorList>
    </citation>
    <scope>NUCLEOTIDE SEQUENCE</scope>
    <source>
        <strain evidence="2">GL11</strain>
    </source>
</reference>
<dbReference type="AlphaFoldDB" id="A0A9P6XGB0"/>
<feature type="compositionally biased region" description="Basic and acidic residues" evidence="1">
    <location>
        <begin position="68"/>
        <end position="91"/>
    </location>
</feature>
<name>A0A9P6XGB0_RHIOR</name>
<organism evidence="2 3">
    <name type="scientific">Rhizopus oryzae</name>
    <name type="common">Mucormycosis agent</name>
    <name type="synonym">Rhizopus arrhizus var. delemar</name>
    <dbReference type="NCBI Taxonomy" id="64495"/>
    <lineage>
        <taxon>Eukaryota</taxon>
        <taxon>Fungi</taxon>
        <taxon>Fungi incertae sedis</taxon>
        <taxon>Mucoromycota</taxon>
        <taxon>Mucoromycotina</taxon>
        <taxon>Mucoromycetes</taxon>
        <taxon>Mucorales</taxon>
        <taxon>Mucorineae</taxon>
        <taxon>Rhizopodaceae</taxon>
        <taxon>Rhizopus</taxon>
    </lineage>
</organism>
<dbReference type="OrthoDB" id="2213473at2759"/>
<protein>
    <submittedName>
        <fullName evidence="2">Uncharacterized protein</fullName>
    </submittedName>
</protein>
<feature type="region of interest" description="Disordered" evidence="1">
    <location>
        <begin position="1"/>
        <end position="91"/>
    </location>
</feature>
<comment type="caution">
    <text evidence="2">The sequence shown here is derived from an EMBL/GenBank/DDBJ whole genome shotgun (WGS) entry which is preliminary data.</text>
</comment>
<keyword evidence="3" id="KW-1185">Reference proteome</keyword>
<dbReference type="EMBL" id="JAANQT010000248">
    <property type="protein sequence ID" value="KAG1312788.1"/>
    <property type="molecule type" value="Genomic_DNA"/>
</dbReference>
<gene>
    <name evidence="2" type="ORF">G6F64_002762</name>
</gene>